<comment type="caution">
    <text evidence="1">The sequence shown here is derived from an EMBL/GenBank/DDBJ whole genome shotgun (WGS) entry which is preliminary data.</text>
</comment>
<organism evidence="1 3">
    <name type="scientific">Dysosmobacter acutus</name>
    <dbReference type="NCBI Taxonomy" id="2841504"/>
    <lineage>
        <taxon>Bacteria</taxon>
        <taxon>Bacillati</taxon>
        <taxon>Bacillota</taxon>
        <taxon>Clostridia</taxon>
        <taxon>Eubacteriales</taxon>
        <taxon>Oscillospiraceae</taxon>
        <taxon>Dysosmobacter</taxon>
    </lineage>
</organism>
<dbReference type="RefSeq" id="WP_216632005.1">
    <property type="nucleotide sequence ID" value="NZ_JAHLQN010000001.1"/>
</dbReference>
<proteinExistence type="predicted"/>
<evidence type="ECO:0000313" key="1">
    <source>
        <dbReference type="EMBL" id="MBU5626524.1"/>
    </source>
</evidence>
<dbReference type="Proteomes" id="UP000787672">
    <property type="component" value="Unassembled WGS sequence"/>
</dbReference>
<dbReference type="EMBL" id="JAHLQN010000001">
    <property type="protein sequence ID" value="MBU5627722.1"/>
    <property type="molecule type" value="Genomic_DNA"/>
</dbReference>
<protein>
    <recommendedName>
        <fullName evidence="4">DZANK-type domain-containing protein</fullName>
    </recommendedName>
</protein>
<accession>A0ABS6F8A4</accession>
<keyword evidence="3" id="KW-1185">Reference proteome</keyword>
<evidence type="ECO:0000313" key="2">
    <source>
        <dbReference type="EMBL" id="MBU5627722.1"/>
    </source>
</evidence>
<name>A0ABS6F8A4_9FIRM</name>
<evidence type="ECO:0008006" key="4">
    <source>
        <dbReference type="Google" id="ProtNLM"/>
    </source>
</evidence>
<reference evidence="1 3" key="1">
    <citation type="submission" date="2021-06" db="EMBL/GenBank/DDBJ databases">
        <authorList>
            <person name="Sun Q."/>
            <person name="Li D."/>
        </authorList>
    </citation>
    <scope>NUCLEOTIDE SEQUENCE [LARGE SCALE GENOMIC DNA]</scope>
    <source>
        <strain evidence="1 3">MSJ-2</strain>
    </source>
</reference>
<sequence length="82" mass="9006">MTEIEKAVIAFERMAGSGICTESDKVALAALREKQEREKGCDFCRKELDDYPYINACGDCDSSGTVYTPAFCPICGRPLSET</sequence>
<dbReference type="EMBL" id="JAHLQN010000001">
    <property type="protein sequence ID" value="MBU5626524.1"/>
    <property type="molecule type" value="Genomic_DNA"/>
</dbReference>
<gene>
    <name evidence="1" type="ORF">KQI82_06270</name>
    <name evidence="2" type="ORF">KQI82_12460</name>
</gene>
<evidence type="ECO:0000313" key="3">
    <source>
        <dbReference type="Proteomes" id="UP000787672"/>
    </source>
</evidence>